<dbReference type="HOGENOM" id="CLU_017703_2_0_1"/>
<name>R7ULH8_CAPTE</name>
<dbReference type="Gene3D" id="3.40.50.300">
    <property type="entry name" value="P-loop containing nucleotide triphosphate hydrolases"/>
    <property type="match status" value="1"/>
</dbReference>
<dbReference type="EnsemblMetazoa" id="CapteT83298">
    <property type="protein sequence ID" value="CapteP83298"/>
    <property type="gene ID" value="CapteG83298"/>
</dbReference>
<dbReference type="InterPro" id="IPR027417">
    <property type="entry name" value="P-loop_NTPase"/>
</dbReference>
<dbReference type="InterPro" id="IPR052654">
    <property type="entry name" value="CS_Sulfotransferase"/>
</dbReference>
<dbReference type="GO" id="GO:0019319">
    <property type="term" value="P:hexose biosynthetic process"/>
    <property type="evidence" value="ECO:0007669"/>
    <property type="project" value="TreeGrafter"/>
</dbReference>
<organism evidence="2">
    <name type="scientific">Capitella teleta</name>
    <name type="common">Polychaete worm</name>
    <dbReference type="NCBI Taxonomy" id="283909"/>
    <lineage>
        <taxon>Eukaryota</taxon>
        <taxon>Metazoa</taxon>
        <taxon>Spiralia</taxon>
        <taxon>Lophotrochozoa</taxon>
        <taxon>Annelida</taxon>
        <taxon>Polychaeta</taxon>
        <taxon>Sedentaria</taxon>
        <taxon>Scolecida</taxon>
        <taxon>Capitellidae</taxon>
        <taxon>Capitella</taxon>
    </lineage>
</organism>
<dbReference type="SUPFAM" id="SSF52540">
    <property type="entry name" value="P-loop containing nucleoside triphosphate hydrolases"/>
    <property type="match status" value="1"/>
</dbReference>
<evidence type="ECO:0000313" key="3">
    <source>
        <dbReference type="EnsemblMetazoa" id="CapteP83298"/>
    </source>
</evidence>
<dbReference type="InterPro" id="IPR000863">
    <property type="entry name" value="Sulfotransferase_dom"/>
</dbReference>
<sequence length="317" mass="37634">EGIRSRLRCLPYFYFVGVTKSGTTDLKFQLNKHEHIEEPLLSEINWWNRRRQGELKRFYATFGNDSFNDYIEVFDKAAQVIESKVTNENGLEWHPMVTYDGSSQYFWEHDGWEVIPQNVGQLEPKVTLIDGLRSVRPDAKLILMLRNPEERLFSHFWMLGKNHKLTADDFHAGVLYSIEKYKECFEQYGERKCLYDTELSDLITLFPFLLQITLRTSIYSGYLKDWVKVFKSENILVIKSEDYYIDRTSSLNKIYEFIGLQPISEDDKANSINKEKAKFSSNKKPRMLNKTRQLLRDFYAPYNRDLATMLNDDRFLW</sequence>
<proteinExistence type="predicted"/>
<evidence type="ECO:0000259" key="1">
    <source>
        <dbReference type="Pfam" id="PF00685"/>
    </source>
</evidence>
<accession>R7ULH8</accession>
<dbReference type="Pfam" id="PF00685">
    <property type="entry name" value="Sulfotransfer_1"/>
    <property type="match status" value="1"/>
</dbReference>
<keyword evidence="4" id="KW-1185">Reference proteome</keyword>
<dbReference type="GO" id="GO:0050659">
    <property type="term" value="F:N-acetylgalactosamine 4-sulfate 6-O-sulfotransferase activity"/>
    <property type="evidence" value="ECO:0007669"/>
    <property type="project" value="TreeGrafter"/>
</dbReference>
<reference evidence="4" key="1">
    <citation type="submission" date="2012-12" db="EMBL/GenBank/DDBJ databases">
        <authorList>
            <person name="Hellsten U."/>
            <person name="Grimwood J."/>
            <person name="Chapman J.A."/>
            <person name="Shapiro H."/>
            <person name="Aerts A."/>
            <person name="Otillar R.P."/>
            <person name="Terry A.Y."/>
            <person name="Boore J.L."/>
            <person name="Simakov O."/>
            <person name="Marletaz F."/>
            <person name="Cho S.-J."/>
            <person name="Edsinger-Gonzales E."/>
            <person name="Havlak P."/>
            <person name="Kuo D.-H."/>
            <person name="Larsson T."/>
            <person name="Lv J."/>
            <person name="Arendt D."/>
            <person name="Savage R."/>
            <person name="Osoegawa K."/>
            <person name="de Jong P."/>
            <person name="Lindberg D.R."/>
            <person name="Seaver E.C."/>
            <person name="Weisblat D.A."/>
            <person name="Putnam N.H."/>
            <person name="Grigoriev I.V."/>
            <person name="Rokhsar D.S."/>
        </authorList>
    </citation>
    <scope>NUCLEOTIDE SEQUENCE</scope>
    <source>
        <strain evidence="4">I ESC-2004</strain>
    </source>
</reference>
<dbReference type="PANTHER" id="PTHR15723">
    <property type="entry name" value="CARBOHYDRATE SULFOTRANSFERASE 15"/>
    <property type="match status" value="1"/>
</dbReference>
<dbReference type="STRING" id="283909.R7ULH8"/>
<reference evidence="3" key="3">
    <citation type="submission" date="2015-06" db="UniProtKB">
        <authorList>
            <consortium name="EnsemblMetazoa"/>
        </authorList>
    </citation>
    <scope>IDENTIFICATION</scope>
</reference>
<dbReference type="PANTHER" id="PTHR15723:SF0">
    <property type="entry name" value="CARBOHYDRATE SULFOTRANSFERASE 15"/>
    <property type="match status" value="1"/>
</dbReference>
<dbReference type="EMBL" id="KB302105">
    <property type="protein sequence ID" value="ELU04792.1"/>
    <property type="molecule type" value="Genomic_DNA"/>
</dbReference>
<dbReference type="EMBL" id="AMQN01008059">
    <property type="status" value="NOT_ANNOTATED_CDS"/>
    <property type="molecule type" value="Genomic_DNA"/>
</dbReference>
<dbReference type="Proteomes" id="UP000014760">
    <property type="component" value="Unassembled WGS sequence"/>
</dbReference>
<feature type="domain" description="Sulfotransferase" evidence="1">
    <location>
        <begin position="16"/>
        <end position="291"/>
    </location>
</feature>
<reference evidence="2 4" key="2">
    <citation type="journal article" date="2013" name="Nature">
        <title>Insights into bilaterian evolution from three spiralian genomes.</title>
        <authorList>
            <person name="Simakov O."/>
            <person name="Marletaz F."/>
            <person name="Cho S.J."/>
            <person name="Edsinger-Gonzales E."/>
            <person name="Havlak P."/>
            <person name="Hellsten U."/>
            <person name="Kuo D.H."/>
            <person name="Larsson T."/>
            <person name="Lv J."/>
            <person name="Arendt D."/>
            <person name="Savage R."/>
            <person name="Osoegawa K."/>
            <person name="de Jong P."/>
            <person name="Grimwood J."/>
            <person name="Chapman J.A."/>
            <person name="Shapiro H."/>
            <person name="Aerts A."/>
            <person name="Otillar R.P."/>
            <person name="Terry A.Y."/>
            <person name="Boore J.L."/>
            <person name="Grigoriev I.V."/>
            <person name="Lindberg D.R."/>
            <person name="Seaver E.C."/>
            <person name="Weisblat D.A."/>
            <person name="Putnam N.H."/>
            <person name="Rokhsar D.S."/>
        </authorList>
    </citation>
    <scope>NUCLEOTIDE SEQUENCE</scope>
    <source>
        <strain evidence="2 4">I ESC-2004</strain>
    </source>
</reference>
<gene>
    <name evidence="2" type="ORF">CAPTEDRAFT_83298</name>
</gene>
<protein>
    <recommendedName>
        <fullName evidence="1">Sulfotransferase domain-containing protein</fullName>
    </recommendedName>
</protein>
<evidence type="ECO:0000313" key="4">
    <source>
        <dbReference type="Proteomes" id="UP000014760"/>
    </source>
</evidence>
<feature type="non-terminal residue" evidence="2">
    <location>
        <position position="317"/>
    </location>
</feature>
<dbReference type="OMA" id="EICARKM"/>
<dbReference type="OrthoDB" id="8068875at2759"/>
<dbReference type="AlphaFoldDB" id="R7ULH8"/>
<evidence type="ECO:0000313" key="2">
    <source>
        <dbReference type="EMBL" id="ELU04792.1"/>
    </source>
</evidence>
<feature type="non-terminal residue" evidence="2">
    <location>
        <position position="1"/>
    </location>
</feature>